<name>A0A930VG78_9ACTN</name>
<accession>A0A930VG78</accession>
<dbReference type="Proteomes" id="UP000660668">
    <property type="component" value="Unassembled WGS sequence"/>
</dbReference>
<feature type="transmembrane region" description="Helical" evidence="1">
    <location>
        <begin position="6"/>
        <end position="25"/>
    </location>
</feature>
<comment type="caution">
    <text evidence="2">The sequence shown here is derived from an EMBL/GenBank/DDBJ whole genome shotgun (WGS) entry which is preliminary data.</text>
</comment>
<evidence type="ECO:0000313" key="3">
    <source>
        <dbReference type="Proteomes" id="UP000660668"/>
    </source>
</evidence>
<sequence length="29" mass="3252">MSGEQWTGLVLSILLLGYLIAALLFPERF</sequence>
<gene>
    <name evidence="2" type="primary">kdpF</name>
    <name evidence="2" type="ORF">ISU10_04105</name>
</gene>
<protein>
    <submittedName>
        <fullName evidence="2">K(+)-transporting ATPase subunit F</fullName>
    </submittedName>
</protein>
<proteinExistence type="predicted"/>
<dbReference type="AlphaFoldDB" id="A0A930VG78"/>
<dbReference type="GO" id="GO:0005886">
    <property type="term" value="C:plasma membrane"/>
    <property type="evidence" value="ECO:0007669"/>
    <property type="project" value="InterPro"/>
</dbReference>
<dbReference type="RefSeq" id="WP_194695103.1">
    <property type="nucleotide sequence ID" value="NZ_JADKPO010000004.1"/>
</dbReference>
<dbReference type="NCBIfam" id="TIGR02115">
    <property type="entry name" value="potass_kdpF"/>
    <property type="match status" value="1"/>
</dbReference>
<dbReference type="Pfam" id="PF09604">
    <property type="entry name" value="Potass_KdpF"/>
    <property type="match status" value="1"/>
</dbReference>
<keyword evidence="1" id="KW-0472">Membrane</keyword>
<reference evidence="2" key="1">
    <citation type="submission" date="2020-11" db="EMBL/GenBank/DDBJ databases">
        <title>Nocardioides cynanchi sp. nov., isolated from soil of rhizosphere of Cynanchum wilfordii.</title>
        <authorList>
            <person name="Lee J.-S."/>
            <person name="Suh M.K."/>
            <person name="Kim J.-S."/>
        </authorList>
    </citation>
    <scope>NUCLEOTIDE SEQUENCE</scope>
    <source>
        <strain evidence="2">KCTC 19276</strain>
    </source>
</reference>
<dbReference type="EMBL" id="JADKPO010000004">
    <property type="protein sequence ID" value="MBF4766944.1"/>
    <property type="molecule type" value="Genomic_DNA"/>
</dbReference>
<dbReference type="InterPro" id="IPR011726">
    <property type="entry name" value="KdpF"/>
</dbReference>
<dbReference type="GO" id="GO:0008556">
    <property type="term" value="F:P-type potassium transmembrane transporter activity"/>
    <property type="evidence" value="ECO:0007669"/>
    <property type="project" value="InterPro"/>
</dbReference>
<organism evidence="2 3">
    <name type="scientific">Nocardioides agariphilus</name>
    <dbReference type="NCBI Taxonomy" id="433664"/>
    <lineage>
        <taxon>Bacteria</taxon>
        <taxon>Bacillati</taxon>
        <taxon>Actinomycetota</taxon>
        <taxon>Actinomycetes</taxon>
        <taxon>Propionibacteriales</taxon>
        <taxon>Nocardioidaceae</taxon>
        <taxon>Nocardioides</taxon>
    </lineage>
</organism>
<keyword evidence="3" id="KW-1185">Reference proteome</keyword>
<evidence type="ECO:0000313" key="2">
    <source>
        <dbReference type="EMBL" id="MBF4766944.1"/>
    </source>
</evidence>
<keyword evidence="1" id="KW-1133">Transmembrane helix</keyword>
<keyword evidence="1" id="KW-0812">Transmembrane</keyword>
<evidence type="ECO:0000256" key="1">
    <source>
        <dbReference type="SAM" id="Phobius"/>
    </source>
</evidence>